<comment type="caution">
    <text evidence="1">The sequence shown here is derived from an EMBL/GenBank/DDBJ whole genome shotgun (WGS) entry which is preliminary data.</text>
</comment>
<organism evidence="1 2">
    <name type="scientific">Mycoplasma struthionis</name>
    <dbReference type="NCBI Taxonomy" id="538220"/>
    <lineage>
        <taxon>Bacteria</taxon>
        <taxon>Bacillati</taxon>
        <taxon>Mycoplasmatota</taxon>
        <taxon>Mollicutes</taxon>
        <taxon>Mycoplasmataceae</taxon>
        <taxon>Mycoplasma</taxon>
    </lineage>
</organism>
<accession>A0A502M2P0</accession>
<dbReference type="Proteomes" id="UP000317904">
    <property type="component" value="Unassembled WGS sequence"/>
</dbReference>
<gene>
    <name evidence="1" type="ORF">FJM01_01010</name>
</gene>
<reference evidence="1 2" key="1">
    <citation type="submission" date="2019-06" db="EMBL/GenBank/DDBJ databases">
        <title>A comparative genomics study of ostrich specific Mycoplasmas.</title>
        <authorList>
            <person name="Botes A."/>
            <person name="Nel T."/>
        </authorList>
    </citation>
    <scope>NUCLEOTIDE SEQUENCE [LARGE SCALE GENOMIC DNA]</scope>
    <source>
        <strain evidence="1 2">Ms01</strain>
    </source>
</reference>
<name>A0A502M2P0_9MOLU</name>
<dbReference type="AlphaFoldDB" id="A0A502M2P0"/>
<dbReference type="RefSeq" id="WP_140700970.1">
    <property type="nucleotide sequence ID" value="NZ_VFSY01000020.1"/>
</dbReference>
<dbReference type="EMBL" id="VFSY01000020">
    <property type="protein sequence ID" value="TPI02410.1"/>
    <property type="molecule type" value="Genomic_DNA"/>
</dbReference>
<dbReference type="Pfam" id="PF03382">
    <property type="entry name" value="DUF285"/>
    <property type="match status" value="2"/>
</dbReference>
<sequence length="356" mass="41206">MPAAILSPLISLACNKPNDNKNNINDINKNFKYSPASRNELIDLVNDENVNLGDIDTSKITNMSNLFSESYRTDYSGIDKWDVSNVKYFDNMFELPFPETREKVDMSKYNFNNWNLKSAESMYGIFGNLNIIPDISKWNLSNVRDLRGFLGSGYKDNYSKLNININSIRFDLPETIYNVDKQLAGLSLFFHEANVNKIKKPTNYKEEGQDFKKDATPYLLKKPDGNIKYRPKTRHQLRQIVRDGNVDLSTIDVKFIDNIDNLFDFEISKERLAGVNSWDTSNIQSMKNVFKNQDVSLLNINNWNTEKVEDMSGMFEKTKGNIDTSNWVVSKVRDFSNMFAFSHFNNSLEDWDVSNR</sequence>
<evidence type="ECO:0000313" key="1">
    <source>
        <dbReference type="EMBL" id="TPI02410.1"/>
    </source>
</evidence>
<dbReference type="InterPro" id="IPR005046">
    <property type="entry name" value="DUF285"/>
</dbReference>
<evidence type="ECO:0000313" key="2">
    <source>
        <dbReference type="Proteomes" id="UP000317904"/>
    </source>
</evidence>
<proteinExistence type="predicted"/>
<protein>
    <submittedName>
        <fullName evidence="1">BspA family leucine-rich repeat surface protein</fullName>
    </submittedName>
</protein>